<feature type="transmembrane region" description="Helical" evidence="3">
    <location>
        <begin position="20"/>
        <end position="51"/>
    </location>
</feature>
<name>A0A0L0FWA1_9EUKA</name>
<dbReference type="AlphaFoldDB" id="A0A0L0FWA1"/>
<dbReference type="GO" id="GO:0042626">
    <property type="term" value="F:ATPase-coupled transmembrane transporter activity"/>
    <property type="evidence" value="ECO:0007669"/>
    <property type="project" value="TreeGrafter"/>
</dbReference>
<dbReference type="GeneID" id="25907065"/>
<evidence type="ECO:0000256" key="3">
    <source>
        <dbReference type="SAM" id="Phobius"/>
    </source>
</evidence>
<evidence type="ECO:0000313" key="4">
    <source>
        <dbReference type="EMBL" id="KNC81100.1"/>
    </source>
</evidence>
<sequence length="123" mass="14210">MLANDSHKFYELMPLLNLLWAAPLQIAVATFFLIRFLGVSALSVKFFSWEIPYVDRILAKRAVEMGFVSKELFLSAWTMYLLMVFPMYGMLVTFVVQHQITPLNSADTFAALSFFSILKYCKY</sequence>
<evidence type="ECO:0000256" key="1">
    <source>
        <dbReference type="ARBA" id="ARBA00022741"/>
    </source>
</evidence>
<dbReference type="EMBL" id="KQ242069">
    <property type="protein sequence ID" value="KNC81100.1"/>
    <property type="molecule type" value="Genomic_DNA"/>
</dbReference>
<dbReference type="Proteomes" id="UP000054560">
    <property type="component" value="Unassembled WGS sequence"/>
</dbReference>
<reference evidence="4 5" key="1">
    <citation type="submission" date="2011-02" db="EMBL/GenBank/DDBJ databases">
        <title>The Genome Sequence of Sphaeroforma arctica JP610.</title>
        <authorList>
            <consortium name="The Broad Institute Genome Sequencing Platform"/>
            <person name="Russ C."/>
            <person name="Cuomo C."/>
            <person name="Young S.K."/>
            <person name="Zeng Q."/>
            <person name="Gargeya S."/>
            <person name="Alvarado L."/>
            <person name="Berlin A."/>
            <person name="Chapman S.B."/>
            <person name="Chen Z."/>
            <person name="Freedman E."/>
            <person name="Gellesch M."/>
            <person name="Goldberg J."/>
            <person name="Griggs A."/>
            <person name="Gujja S."/>
            <person name="Heilman E."/>
            <person name="Heiman D."/>
            <person name="Howarth C."/>
            <person name="Mehta T."/>
            <person name="Neiman D."/>
            <person name="Pearson M."/>
            <person name="Roberts A."/>
            <person name="Saif S."/>
            <person name="Shea T."/>
            <person name="Shenoy N."/>
            <person name="Sisk P."/>
            <person name="Stolte C."/>
            <person name="Sykes S."/>
            <person name="White J."/>
            <person name="Yandava C."/>
            <person name="Burger G."/>
            <person name="Gray M.W."/>
            <person name="Holland P.W.H."/>
            <person name="King N."/>
            <person name="Lang F.B.F."/>
            <person name="Roger A.J."/>
            <person name="Ruiz-Trillo I."/>
            <person name="Haas B."/>
            <person name="Nusbaum C."/>
            <person name="Birren B."/>
        </authorList>
    </citation>
    <scope>NUCLEOTIDE SEQUENCE [LARGE SCALE GENOMIC DNA]</scope>
    <source>
        <strain evidence="4 5">JP610</strain>
    </source>
</reference>
<dbReference type="GO" id="GO:0005524">
    <property type="term" value="F:ATP binding"/>
    <property type="evidence" value="ECO:0007669"/>
    <property type="project" value="UniProtKB-KW"/>
</dbReference>
<dbReference type="InterPro" id="IPR050173">
    <property type="entry name" value="ABC_transporter_C-like"/>
</dbReference>
<keyword evidence="5" id="KW-1185">Reference proteome</keyword>
<dbReference type="OrthoDB" id="6500128at2759"/>
<accession>A0A0L0FWA1</accession>
<gene>
    <name evidence="4" type="ORF">SARC_06561</name>
</gene>
<keyword evidence="3" id="KW-0472">Membrane</keyword>
<keyword evidence="3" id="KW-0812">Transmembrane</keyword>
<keyword evidence="1" id="KW-0547">Nucleotide-binding</keyword>
<evidence type="ECO:0000256" key="2">
    <source>
        <dbReference type="ARBA" id="ARBA00022840"/>
    </source>
</evidence>
<dbReference type="PANTHER" id="PTHR24223">
    <property type="entry name" value="ATP-BINDING CASSETTE SUB-FAMILY C"/>
    <property type="match status" value="1"/>
</dbReference>
<protein>
    <submittedName>
        <fullName evidence="4">Uncharacterized protein</fullName>
    </submittedName>
</protein>
<proteinExistence type="predicted"/>
<keyword evidence="3" id="KW-1133">Transmembrane helix</keyword>
<organism evidence="4 5">
    <name type="scientific">Sphaeroforma arctica JP610</name>
    <dbReference type="NCBI Taxonomy" id="667725"/>
    <lineage>
        <taxon>Eukaryota</taxon>
        <taxon>Ichthyosporea</taxon>
        <taxon>Ichthyophonida</taxon>
        <taxon>Sphaeroforma</taxon>
    </lineage>
</organism>
<dbReference type="STRING" id="667725.A0A0L0FWA1"/>
<dbReference type="GO" id="GO:0016020">
    <property type="term" value="C:membrane"/>
    <property type="evidence" value="ECO:0007669"/>
    <property type="project" value="TreeGrafter"/>
</dbReference>
<dbReference type="RefSeq" id="XP_014155002.1">
    <property type="nucleotide sequence ID" value="XM_014299527.1"/>
</dbReference>
<evidence type="ECO:0000313" key="5">
    <source>
        <dbReference type="Proteomes" id="UP000054560"/>
    </source>
</evidence>
<keyword evidence="2" id="KW-0067">ATP-binding</keyword>
<feature type="transmembrane region" description="Helical" evidence="3">
    <location>
        <begin position="72"/>
        <end position="96"/>
    </location>
</feature>